<dbReference type="Gene3D" id="1.10.10.10">
    <property type="entry name" value="Winged helix-like DNA-binding domain superfamily/Winged helix DNA-binding domain"/>
    <property type="match status" value="1"/>
</dbReference>
<dbReference type="InterPro" id="IPR036388">
    <property type="entry name" value="WH-like_DNA-bd_sf"/>
</dbReference>
<reference evidence="1 2" key="1">
    <citation type="submission" date="2019-10" db="EMBL/GenBank/DDBJ databases">
        <title>Two novel species isolated from a subtropical stream in China.</title>
        <authorList>
            <person name="Lu H."/>
        </authorList>
    </citation>
    <scope>NUCLEOTIDE SEQUENCE [LARGE SCALE GENOMIC DNA]</scope>
    <source>
        <strain evidence="1 2">FT29W</strain>
    </source>
</reference>
<dbReference type="Pfam" id="PF04255">
    <property type="entry name" value="DUF433"/>
    <property type="match status" value="1"/>
</dbReference>
<keyword evidence="2" id="KW-1185">Reference proteome</keyword>
<dbReference type="Proteomes" id="UP000440498">
    <property type="component" value="Unassembled WGS sequence"/>
</dbReference>
<evidence type="ECO:0000313" key="1">
    <source>
        <dbReference type="EMBL" id="MQA39369.1"/>
    </source>
</evidence>
<dbReference type="SUPFAM" id="SSF46689">
    <property type="entry name" value="Homeodomain-like"/>
    <property type="match status" value="1"/>
</dbReference>
<sequence>MKAITPLVQMEPDILGGMPVFKSTLVPIKRMFAYLLTGKPMADFLADYPSVSRDTAIGVLENDATLFYEAISKAIDSAAMPSSLPR</sequence>
<proteinExistence type="predicted"/>
<dbReference type="InterPro" id="IPR007367">
    <property type="entry name" value="DUF433"/>
</dbReference>
<dbReference type="AlphaFoldDB" id="A0A6A7N2S2"/>
<name>A0A6A7N2S2_9BURK</name>
<accession>A0A6A7N2S2</accession>
<comment type="caution">
    <text evidence="1">The sequence shown here is derived from an EMBL/GenBank/DDBJ whole genome shotgun (WGS) entry which is preliminary data.</text>
</comment>
<dbReference type="EMBL" id="WHUG01000005">
    <property type="protein sequence ID" value="MQA39369.1"/>
    <property type="molecule type" value="Genomic_DNA"/>
</dbReference>
<gene>
    <name evidence="1" type="ORF">GEV02_14530</name>
</gene>
<organism evidence="1 2">
    <name type="scientific">Rugamonas aquatica</name>
    <dbReference type="NCBI Taxonomy" id="2743357"/>
    <lineage>
        <taxon>Bacteria</taxon>
        <taxon>Pseudomonadati</taxon>
        <taxon>Pseudomonadota</taxon>
        <taxon>Betaproteobacteria</taxon>
        <taxon>Burkholderiales</taxon>
        <taxon>Oxalobacteraceae</taxon>
        <taxon>Telluria group</taxon>
        <taxon>Rugamonas</taxon>
    </lineage>
</organism>
<evidence type="ECO:0000313" key="2">
    <source>
        <dbReference type="Proteomes" id="UP000440498"/>
    </source>
</evidence>
<protein>
    <submittedName>
        <fullName evidence="1">DUF433 domain-containing protein</fullName>
    </submittedName>
</protein>
<dbReference type="InterPro" id="IPR009057">
    <property type="entry name" value="Homeodomain-like_sf"/>
</dbReference>